<dbReference type="RefSeq" id="WP_237444525.1">
    <property type="nucleotide sequence ID" value="NZ_CAKLPX010000002.1"/>
</dbReference>
<organism evidence="1 2">
    <name type="scientific">Sinobacterium norvegicum</name>
    <dbReference type="NCBI Taxonomy" id="1641715"/>
    <lineage>
        <taxon>Bacteria</taxon>
        <taxon>Pseudomonadati</taxon>
        <taxon>Pseudomonadota</taxon>
        <taxon>Gammaproteobacteria</taxon>
        <taxon>Cellvibrionales</taxon>
        <taxon>Spongiibacteraceae</taxon>
        <taxon>Sinobacterium</taxon>
    </lineage>
</organism>
<comment type="caution">
    <text evidence="1">The sequence shown here is derived from an EMBL/GenBank/DDBJ whole genome shotgun (WGS) entry which is preliminary data.</text>
</comment>
<evidence type="ECO:0000313" key="2">
    <source>
        <dbReference type="Proteomes" id="UP000838100"/>
    </source>
</evidence>
<sequence>MKSMHLFIWGVLATTITSINNSHAETAFSERFSLSLGASVTTFDSSLDLDAVNSIVDRPIDIEDDLKFDEEINLANFSAYWRFAPRHRILFDYLPADRTSSAKLSNDIYFDGDTISAGADTKANYDTTIYDLSYLYSIYQSEDLEMGAGVGLYWMQIDLSISASGFISSESQGRGGKAFNANYKNSGDVDVPLPTLNGFVSYRVLPSWYLKGNIQYFDLSLDSFYGHMTSVSLSSEYYFTQYWGLGASISMLDLDIQSDISFFRGDLAWAYQGASLYLTAKY</sequence>
<accession>A0ABN8EJA9</accession>
<gene>
    <name evidence="1" type="ORF">SIN8267_01940</name>
</gene>
<dbReference type="EMBL" id="CAKLPX010000002">
    <property type="protein sequence ID" value="CAH0991825.1"/>
    <property type="molecule type" value="Genomic_DNA"/>
</dbReference>
<name>A0ABN8EJA9_9GAMM</name>
<protein>
    <recommendedName>
        <fullName evidence="3">Solitary outer membrane autotransporter beta-barrel domain-containing protein</fullName>
    </recommendedName>
</protein>
<proteinExistence type="predicted"/>
<keyword evidence="2" id="KW-1185">Reference proteome</keyword>
<reference evidence="1" key="1">
    <citation type="submission" date="2021-12" db="EMBL/GenBank/DDBJ databases">
        <authorList>
            <person name="Rodrigo-Torres L."/>
            <person name="Arahal R. D."/>
            <person name="Lucena T."/>
        </authorList>
    </citation>
    <scope>NUCLEOTIDE SEQUENCE</scope>
    <source>
        <strain evidence="1">CECT 8267</strain>
    </source>
</reference>
<dbReference type="Proteomes" id="UP000838100">
    <property type="component" value="Unassembled WGS sequence"/>
</dbReference>
<evidence type="ECO:0008006" key="3">
    <source>
        <dbReference type="Google" id="ProtNLM"/>
    </source>
</evidence>
<evidence type="ECO:0000313" key="1">
    <source>
        <dbReference type="EMBL" id="CAH0991825.1"/>
    </source>
</evidence>